<evidence type="ECO:0000313" key="3">
    <source>
        <dbReference type="Proteomes" id="UP001501147"/>
    </source>
</evidence>
<reference evidence="3" key="1">
    <citation type="journal article" date="2019" name="Int. J. Syst. Evol. Microbiol.">
        <title>The Global Catalogue of Microorganisms (GCM) 10K type strain sequencing project: providing services to taxonomists for standard genome sequencing and annotation.</title>
        <authorList>
            <consortium name="The Broad Institute Genomics Platform"/>
            <consortium name="The Broad Institute Genome Sequencing Center for Infectious Disease"/>
            <person name="Wu L."/>
            <person name="Ma J."/>
        </authorList>
    </citation>
    <scope>NUCLEOTIDE SEQUENCE [LARGE SCALE GENOMIC DNA]</scope>
    <source>
        <strain evidence="3">JCM 18324</strain>
    </source>
</reference>
<proteinExistence type="predicted"/>
<dbReference type="InterPro" id="IPR025339">
    <property type="entry name" value="DUF4245"/>
</dbReference>
<organism evidence="2 3">
    <name type="scientific">Streptomyces sanyensis</name>
    <dbReference type="NCBI Taxonomy" id="568869"/>
    <lineage>
        <taxon>Bacteria</taxon>
        <taxon>Bacillati</taxon>
        <taxon>Actinomycetota</taxon>
        <taxon>Actinomycetes</taxon>
        <taxon>Kitasatosporales</taxon>
        <taxon>Streptomycetaceae</taxon>
        <taxon>Streptomyces</taxon>
    </lineage>
</organism>
<dbReference type="Pfam" id="PF14030">
    <property type="entry name" value="DUF4245"/>
    <property type="match status" value="1"/>
</dbReference>
<name>A0ABP9A494_9ACTN</name>
<comment type="caution">
    <text evidence="2">The sequence shown here is derived from an EMBL/GenBank/DDBJ whole genome shotgun (WGS) entry which is preliminary data.</text>
</comment>
<dbReference type="EMBL" id="BAABJV010000004">
    <property type="protein sequence ID" value="GAA4773735.1"/>
    <property type="molecule type" value="Genomic_DNA"/>
</dbReference>
<feature type="compositionally biased region" description="Pro residues" evidence="1">
    <location>
        <begin position="161"/>
        <end position="177"/>
    </location>
</feature>
<sequence length="177" mass="19089">MAVIGIVVAGIYTLVPHDENADPVQEQDYRVELLTARRAAPYPVAAPVGLGEGWRATSVTFDGADGHAWHLGFLDPDRQYVAVEQSTARPDEKYVREVTRQARRTERTEQVDGETWQYWEGPKYDALVLASDEVTTVVMGTAATGRLVEMAEALVAERGPSPSPASPSPASPSPAAG</sequence>
<accession>A0ABP9A494</accession>
<gene>
    <name evidence="2" type="ORF">GCM10023329_22050</name>
</gene>
<evidence type="ECO:0000313" key="2">
    <source>
        <dbReference type="EMBL" id="GAA4773735.1"/>
    </source>
</evidence>
<dbReference type="Proteomes" id="UP001501147">
    <property type="component" value="Unassembled WGS sequence"/>
</dbReference>
<evidence type="ECO:0000256" key="1">
    <source>
        <dbReference type="SAM" id="MobiDB-lite"/>
    </source>
</evidence>
<keyword evidence="3" id="KW-1185">Reference proteome</keyword>
<feature type="region of interest" description="Disordered" evidence="1">
    <location>
        <begin position="155"/>
        <end position="177"/>
    </location>
</feature>
<protein>
    <submittedName>
        <fullName evidence="2">DUF4245 domain-containing protein</fullName>
    </submittedName>
</protein>